<dbReference type="GO" id="GO:0000785">
    <property type="term" value="C:chromatin"/>
    <property type="evidence" value="ECO:0007669"/>
    <property type="project" value="TreeGrafter"/>
</dbReference>
<protein>
    <recommendedName>
        <fullName evidence="8">C2H2-type domain-containing protein</fullName>
    </recommendedName>
</protein>
<sequence>CNRDICKMQNIKKDEHISSSPFAITCSNICTQCDKVLLTRKKLRDHLKYHLKIHSGYKPYQCSQCDKAFLNSGNLIIHMRTHTGDKAFQCNQCDKGFSQN</sequence>
<evidence type="ECO:0000259" key="8">
    <source>
        <dbReference type="PROSITE" id="PS50157"/>
    </source>
</evidence>
<organism evidence="9 10">
    <name type="scientific">Meganyctiphanes norvegica</name>
    <name type="common">Northern krill</name>
    <name type="synonym">Thysanopoda norvegica</name>
    <dbReference type="NCBI Taxonomy" id="48144"/>
    <lineage>
        <taxon>Eukaryota</taxon>
        <taxon>Metazoa</taxon>
        <taxon>Ecdysozoa</taxon>
        <taxon>Arthropoda</taxon>
        <taxon>Crustacea</taxon>
        <taxon>Multicrustacea</taxon>
        <taxon>Malacostraca</taxon>
        <taxon>Eumalacostraca</taxon>
        <taxon>Eucarida</taxon>
        <taxon>Euphausiacea</taxon>
        <taxon>Euphausiidae</taxon>
        <taxon>Meganyctiphanes</taxon>
    </lineage>
</organism>
<dbReference type="GO" id="GO:0008270">
    <property type="term" value="F:zinc ion binding"/>
    <property type="evidence" value="ECO:0007669"/>
    <property type="project" value="UniProtKB-KW"/>
</dbReference>
<dbReference type="SMART" id="SM00355">
    <property type="entry name" value="ZnF_C2H2"/>
    <property type="match status" value="2"/>
</dbReference>
<evidence type="ECO:0000256" key="5">
    <source>
        <dbReference type="ARBA" id="ARBA00022833"/>
    </source>
</evidence>
<keyword evidence="6" id="KW-0539">Nucleus</keyword>
<evidence type="ECO:0000256" key="2">
    <source>
        <dbReference type="ARBA" id="ARBA00022723"/>
    </source>
</evidence>
<dbReference type="PANTHER" id="PTHR14003">
    <property type="entry name" value="TRANSCRIPTIONAL REPRESSOR PROTEIN YY"/>
    <property type="match status" value="1"/>
</dbReference>
<dbReference type="GO" id="GO:0000978">
    <property type="term" value="F:RNA polymerase II cis-regulatory region sequence-specific DNA binding"/>
    <property type="evidence" value="ECO:0007669"/>
    <property type="project" value="TreeGrafter"/>
</dbReference>
<feature type="non-terminal residue" evidence="9">
    <location>
        <position position="1"/>
    </location>
</feature>
<dbReference type="PANTHER" id="PTHR14003:SF23">
    <property type="entry name" value="ZINC FINGER PROTEIN 143"/>
    <property type="match status" value="1"/>
</dbReference>
<comment type="subcellular location">
    <subcellularLocation>
        <location evidence="1">Nucleus</location>
    </subcellularLocation>
</comment>
<evidence type="ECO:0000256" key="7">
    <source>
        <dbReference type="PROSITE-ProRule" id="PRU00042"/>
    </source>
</evidence>
<evidence type="ECO:0000313" key="10">
    <source>
        <dbReference type="Proteomes" id="UP001497623"/>
    </source>
</evidence>
<keyword evidence="4 7" id="KW-0863">Zinc-finger</keyword>
<dbReference type="Gene3D" id="3.30.160.60">
    <property type="entry name" value="Classic Zinc Finger"/>
    <property type="match status" value="3"/>
</dbReference>
<dbReference type="PROSITE" id="PS50157">
    <property type="entry name" value="ZINC_FINGER_C2H2_2"/>
    <property type="match status" value="2"/>
</dbReference>
<keyword evidence="3" id="KW-0677">Repeat</keyword>
<dbReference type="Pfam" id="PF13912">
    <property type="entry name" value="zf-C2H2_6"/>
    <property type="match status" value="1"/>
</dbReference>
<name>A0AAV2S2I3_MEGNR</name>
<dbReference type="Proteomes" id="UP001497623">
    <property type="component" value="Unassembled WGS sequence"/>
</dbReference>
<dbReference type="InterPro" id="IPR036236">
    <property type="entry name" value="Znf_C2H2_sf"/>
</dbReference>
<accession>A0AAV2S2I3</accession>
<dbReference type="AlphaFoldDB" id="A0AAV2S2I3"/>
<gene>
    <name evidence="9" type="ORF">MNOR_LOCUS32361</name>
</gene>
<dbReference type="Pfam" id="PF00096">
    <property type="entry name" value="zf-C2H2"/>
    <property type="match status" value="1"/>
</dbReference>
<evidence type="ECO:0000256" key="3">
    <source>
        <dbReference type="ARBA" id="ARBA00022737"/>
    </source>
</evidence>
<evidence type="ECO:0000256" key="1">
    <source>
        <dbReference type="ARBA" id="ARBA00004123"/>
    </source>
</evidence>
<evidence type="ECO:0000256" key="4">
    <source>
        <dbReference type="ARBA" id="ARBA00022771"/>
    </source>
</evidence>
<dbReference type="GO" id="GO:0005667">
    <property type="term" value="C:transcription regulator complex"/>
    <property type="evidence" value="ECO:0007669"/>
    <property type="project" value="TreeGrafter"/>
</dbReference>
<comment type="caution">
    <text evidence="9">The sequence shown here is derived from an EMBL/GenBank/DDBJ whole genome shotgun (WGS) entry which is preliminary data.</text>
</comment>
<reference evidence="9 10" key="1">
    <citation type="submission" date="2024-05" db="EMBL/GenBank/DDBJ databases">
        <authorList>
            <person name="Wallberg A."/>
        </authorList>
    </citation>
    <scope>NUCLEOTIDE SEQUENCE [LARGE SCALE GENOMIC DNA]</scope>
</reference>
<dbReference type="InterPro" id="IPR013087">
    <property type="entry name" value="Znf_C2H2_type"/>
</dbReference>
<evidence type="ECO:0000256" key="6">
    <source>
        <dbReference type="ARBA" id="ARBA00023242"/>
    </source>
</evidence>
<dbReference type="GO" id="GO:0000981">
    <property type="term" value="F:DNA-binding transcription factor activity, RNA polymerase II-specific"/>
    <property type="evidence" value="ECO:0007669"/>
    <property type="project" value="TreeGrafter"/>
</dbReference>
<dbReference type="FunFam" id="3.30.160.60:FF:001182">
    <property type="entry name" value="Zinc finger, C2H2 type"/>
    <property type="match status" value="1"/>
</dbReference>
<keyword evidence="5" id="KW-0862">Zinc</keyword>
<dbReference type="PROSITE" id="PS00028">
    <property type="entry name" value="ZINC_FINGER_C2H2_1"/>
    <property type="match status" value="2"/>
</dbReference>
<proteinExistence type="predicted"/>
<keyword evidence="10" id="KW-1185">Reference proteome</keyword>
<dbReference type="SUPFAM" id="SSF57667">
    <property type="entry name" value="beta-beta-alpha zinc fingers"/>
    <property type="match status" value="1"/>
</dbReference>
<feature type="domain" description="C2H2-type" evidence="8">
    <location>
        <begin position="28"/>
        <end position="59"/>
    </location>
</feature>
<feature type="non-terminal residue" evidence="9">
    <location>
        <position position="100"/>
    </location>
</feature>
<keyword evidence="2" id="KW-0479">Metal-binding</keyword>
<evidence type="ECO:0000313" key="9">
    <source>
        <dbReference type="EMBL" id="CAL4159954.1"/>
    </source>
</evidence>
<dbReference type="GO" id="GO:0031519">
    <property type="term" value="C:PcG protein complex"/>
    <property type="evidence" value="ECO:0007669"/>
    <property type="project" value="TreeGrafter"/>
</dbReference>
<dbReference type="EMBL" id="CAXKWB010043834">
    <property type="protein sequence ID" value="CAL4159954.1"/>
    <property type="molecule type" value="Genomic_DNA"/>
</dbReference>
<feature type="domain" description="C2H2-type" evidence="8">
    <location>
        <begin position="60"/>
        <end position="87"/>
    </location>
</feature>